<keyword evidence="6 8" id="KW-0472">Membrane</keyword>
<feature type="transmembrane region" description="Helical" evidence="8">
    <location>
        <begin position="317"/>
        <end position="335"/>
    </location>
</feature>
<dbReference type="InterPro" id="IPR052702">
    <property type="entry name" value="MscS-like_channel"/>
</dbReference>
<dbReference type="SUPFAM" id="SSF82689">
    <property type="entry name" value="Mechanosensitive channel protein MscS (YggB), C-terminal domain"/>
    <property type="match status" value="1"/>
</dbReference>
<dbReference type="InterPro" id="IPR006685">
    <property type="entry name" value="MscS_channel_2nd"/>
</dbReference>
<feature type="chain" id="PRO_5046233939" evidence="9">
    <location>
        <begin position="26"/>
        <end position="845"/>
    </location>
</feature>
<feature type="transmembrane region" description="Helical" evidence="8">
    <location>
        <begin position="598"/>
        <end position="619"/>
    </location>
</feature>
<evidence type="ECO:0000256" key="4">
    <source>
        <dbReference type="ARBA" id="ARBA00022692"/>
    </source>
</evidence>
<comment type="similarity">
    <text evidence="2">Belongs to the MscS (TC 1.A.23) family.</text>
</comment>
<feature type="transmembrane region" description="Helical" evidence="8">
    <location>
        <begin position="512"/>
        <end position="531"/>
    </location>
</feature>
<evidence type="ECO:0000259" key="11">
    <source>
        <dbReference type="Pfam" id="PF21082"/>
    </source>
</evidence>
<dbReference type="InterPro" id="IPR006686">
    <property type="entry name" value="MscS_channel_CS"/>
</dbReference>
<feature type="compositionally biased region" description="Low complexity" evidence="7">
    <location>
        <begin position="30"/>
        <end position="56"/>
    </location>
</feature>
<dbReference type="Pfam" id="PF00924">
    <property type="entry name" value="MS_channel_2nd"/>
    <property type="match status" value="1"/>
</dbReference>
<accession>A0ABT7NEA2</accession>
<evidence type="ECO:0000256" key="2">
    <source>
        <dbReference type="ARBA" id="ARBA00008017"/>
    </source>
</evidence>
<feature type="transmembrane region" description="Helical" evidence="8">
    <location>
        <begin position="371"/>
        <end position="390"/>
    </location>
</feature>
<keyword evidence="13" id="KW-1185">Reference proteome</keyword>
<feature type="transmembrane region" description="Helical" evidence="8">
    <location>
        <begin position="341"/>
        <end position="359"/>
    </location>
</feature>
<dbReference type="Pfam" id="PF21082">
    <property type="entry name" value="MS_channel_3rd"/>
    <property type="match status" value="1"/>
</dbReference>
<keyword evidence="9" id="KW-0732">Signal</keyword>
<feature type="domain" description="Mechanosensitive ion channel MscS C-terminal" evidence="11">
    <location>
        <begin position="720"/>
        <end position="802"/>
    </location>
</feature>
<evidence type="ECO:0000256" key="7">
    <source>
        <dbReference type="SAM" id="MobiDB-lite"/>
    </source>
</evidence>
<evidence type="ECO:0000256" key="6">
    <source>
        <dbReference type="ARBA" id="ARBA00023136"/>
    </source>
</evidence>
<feature type="region of interest" description="Disordered" evidence="7">
    <location>
        <begin position="821"/>
        <end position="845"/>
    </location>
</feature>
<feature type="compositionally biased region" description="Low complexity" evidence="7">
    <location>
        <begin position="836"/>
        <end position="845"/>
    </location>
</feature>
<dbReference type="SUPFAM" id="SSF50182">
    <property type="entry name" value="Sm-like ribonucleoproteins"/>
    <property type="match status" value="1"/>
</dbReference>
<dbReference type="InterPro" id="IPR010920">
    <property type="entry name" value="LSM_dom_sf"/>
</dbReference>
<dbReference type="InterPro" id="IPR011014">
    <property type="entry name" value="MscS_channel_TM-2"/>
</dbReference>
<dbReference type="Proteomes" id="UP001174908">
    <property type="component" value="Unassembled WGS sequence"/>
</dbReference>
<evidence type="ECO:0000259" key="10">
    <source>
        <dbReference type="Pfam" id="PF00924"/>
    </source>
</evidence>
<dbReference type="InterPro" id="IPR023408">
    <property type="entry name" value="MscS_beta-dom_sf"/>
</dbReference>
<keyword evidence="4 8" id="KW-0812">Transmembrane</keyword>
<sequence>MIPFVQWRTLLMSLVLAAMPLAAVAQSTPGAATGSAAGTQSPASAAAGSPTATGPVAPIPVQQVADRADDDERMADRIEQRVEAPDPAIELGARLDAIEVSVEDMLHAYTPQELRRLPVMRLESLERHWRFNQRRFGNWREEMEASTQPYLDDAALLARRRAEWALTREGLRAHELPSVLGERFDALQTRLAQTEQTLAHTLASQLELRRRAINVEARIRQGQTSVEKAIQAVDRRLLRLDSPPLWAAQGEGKTVANVRSGLDIETRFATEFREASRDRVLLLNVMQFGLLPVLLWMSWRSRQLPSGDVPSDSVRALTRPFSLWVLLAAMAVFAIEPDAPLLVHQIVLVLALVPVLRLLPLRAGQWLGHWPYIVTALFLLARLGIMVLGSELLYRLFLLVLGLLGLGVTLWMLYRAKPAPDGRPPAWMPGRALIIASWVGVALLVIATVANVAGNVSLAETLVFGVNDSAYVGLLLYVGISVLSTLLHWALGRPVAQRFVRAPQRASSLASIVSRLLRLAAVIGWVAYTLSELRALRPTYAWLSRVLTAEFALGEISISLGNVLVFVIAVLIAFWAARAVRALVHDEVLGRMHVSRGVGNSVASLTYYAVLLLGLLLALSAAGFKVSQLTLVFGALGVGIGFGLQNVVNNFVSGLVLMFERPVQPGDTIEIGTLTGTVSEIGLRATTVRTFDGADVVVPNGPLLAGNLVNWTLRDQSRRIELSVGVSYKADPAQVIALLVSTAQQTKGVVKRPEATAFFTAFGESALQFSLRAWTFDFDNWYAIRSDLATRVYHALADAGIEVPYPQRDLHVRSVSPDAEAALGRVRPDGRPPVAPDGAAAPDPS</sequence>
<dbReference type="InterPro" id="IPR049278">
    <property type="entry name" value="MS_channel_C"/>
</dbReference>
<dbReference type="Gene3D" id="1.10.287.1260">
    <property type="match status" value="1"/>
</dbReference>
<proteinExistence type="inferred from homology"/>
<dbReference type="SUPFAM" id="SSF82861">
    <property type="entry name" value="Mechanosensitive channel protein MscS (YggB), transmembrane region"/>
    <property type="match status" value="1"/>
</dbReference>
<dbReference type="EMBL" id="JASZYV010000003">
    <property type="protein sequence ID" value="MDM0046275.1"/>
    <property type="molecule type" value="Genomic_DNA"/>
</dbReference>
<dbReference type="Gene3D" id="3.30.70.100">
    <property type="match status" value="1"/>
</dbReference>
<feature type="transmembrane region" description="Helical" evidence="8">
    <location>
        <begin position="631"/>
        <end position="652"/>
    </location>
</feature>
<feature type="signal peptide" evidence="9">
    <location>
        <begin position="1"/>
        <end position="25"/>
    </location>
</feature>
<feature type="region of interest" description="Disordered" evidence="7">
    <location>
        <begin position="30"/>
        <end position="59"/>
    </location>
</feature>
<comment type="subcellular location">
    <subcellularLocation>
        <location evidence="1">Cell membrane</location>
        <topology evidence="1">Multi-pass membrane protein</topology>
    </subcellularLocation>
</comment>
<protein>
    <submittedName>
        <fullName evidence="12">Mechanosensitive ion channel</fullName>
    </submittedName>
</protein>
<feature type="transmembrane region" description="Helical" evidence="8">
    <location>
        <begin position="280"/>
        <end position="297"/>
    </location>
</feature>
<evidence type="ECO:0000256" key="8">
    <source>
        <dbReference type="SAM" id="Phobius"/>
    </source>
</evidence>
<gene>
    <name evidence="12" type="ORF">QTH91_17415</name>
</gene>
<comment type="caution">
    <text evidence="12">The sequence shown here is derived from an EMBL/GenBank/DDBJ whole genome shotgun (WGS) entry which is preliminary data.</text>
</comment>
<evidence type="ECO:0000256" key="1">
    <source>
        <dbReference type="ARBA" id="ARBA00004651"/>
    </source>
</evidence>
<dbReference type="Gene3D" id="2.30.30.60">
    <property type="match status" value="1"/>
</dbReference>
<feature type="transmembrane region" description="Helical" evidence="8">
    <location>
        <begin position="551"/>
        <end position="577"/>
    </location>
</feature>
<dbReference type="PROSITE" id="PS01246">
    <property type="entry name" value="UPF0003"/>
    <property type="match status" value="1"/>
</dbReference>
<evidence type="ECO:0000256" key="9">
    <source>
        <dbReference type="SAM" id="SignalP"/>
    </source>
</evidence>
<dbReference type="RefSeq" id="WP_286661357.1">
    <property type="nucleotide sequence ID" value="NZ_JASZYV010000003.1"/>
</dbReference>
<feature type="transmembrane region" description="Helical" evidence="8">
    <location>
        <begin position="470"/>
        <end position="491"/>
    </location>
</feature>
<dbReference type="InterPro" id="IPR011066">
    <property type="entry name" value="MscS_channel_C_sf"/>
</dbReference>
<organism evidence="12 13">
    <name type="scientific">Variovorax dokdonensis</name>
    <dbReference type="NCBI Taxonomy" id="344883"/>
    <lineage>
        <taxon>Bacteria</taxon>
        <taxon>Pseudomonadati</taxon>
        <taxon>Pseudomonadota</taxon>
        <taxon>Betaproteobacteria</taxon>
        <taxon>Burkholderiales</taxon>
        <taxon>Comamonadaceae</taxon>
        <taxon>Variovorax</taxon>
    </lineage>
</organism>
<evidence type="ECO:0000313" key="13">
    <source>
        <dbReference type="Proteomes" id="UP001174908"/>
    </source>
</evidence>
<evidence type="ECO:0000256" key="3">
    <source>
        <dbReference type="ARBA" id="ARBA00022475"/>
    </source>
</evidence>
<evidence type="ECO:0000313" key="12">
    <source>
        <dbReference type="EMBL" id="MDM0046275.1"/>
    </source>
</evidence>
<feature type="domain" description="Mechanosensitive ion channel MscS" evidence="10">
    <location>
        <begin position="646"/>
        <end position="712"/>
    </location>
</feature>
<evidence type="ECO:0000256" key="5">
    <source>
        <dbReference type="ARBA" id="ARBA00022989"/>
    </source>
</evidence>
<name>A0ABT7NEA2_9BURK</name>
<keyword evidence="5 8" id="KW-1133">Transmembrane helix</keyword>
<keyword evidence="3" id="KW-1003">Cell membrane</keyword>
<reference evidence="12" key="1">
    <citation type="submission" date="2023-06" db="EMBL/GenBank/DDBJ databases">
        <authorList>
            <person name="Jiang Y."/>
            <person name="Liu Q."/>
        </authorList>
    </citation>
    <scope>NUCLEOTIDE SEQUENCE</scope>
    <source>
        <strain evidence="12">CGMCC 1.12089</strain>
    </source>
</reference>
<dbReference type="PANTHER" id="PTHR30347:SF1">
    <property type="entry name" value="MECHANOSENSITIVE CHANNEL MSCK"/>
    <property type="match status" value="1"/>
</dbReference>
<dbReference type="PANTHER" id="PTHR30347">
    <property type="entry name" value="POTASSIUM CHANNEL RELATED"/>
    <property type="match status" value="1"/>
</dbReference>
<feature type="transmembrane region" description="Helical" evidence="8">
    <location>
        <begin position="426"/>
        <end position="450"/>
    </location>
</feature>
<feature type="transmembrane region" description="Helical" evidence="8">
    <location>
        <begin position="396"/>
        <end position="414"/>
    </location>
</feature>